<evidence type="ECO:0000259" key="2">
    <source>
        <dbReference type="Pfam" id="PF03061"/>
    </source>
</evidence>
<reference evidence="3" key="1">
    <citation type="submission" date="2022-07" db="EMBL/GenBank/DDBJ databases">
        <authorList>
            <person name="Macas J."/>
            <person name="Novak P."/>
            <person name="Neumann P."/>
        </authorList>
    </citation>
    <scope>NUCLEOTIDE SEQUENCE</scope>
</reference>
<dbReference type="SUPFAM" id="SSF54637">
    <property type="entry name" value="Thioesterase/thiol ester dehydrase-isomerase"/>
    <property type="match status" value="1"/>
</dbReference>
<evidence type="ECO:0000313" key="4">
    <source>
        <dbReference type="Proteomes" id="UP001152523"/>
    </source>
</evidence>
<organism evidence="3 4">
    <name type="scientific">Cuscuta epithymum</name>
    <dbReference type="NCBI Taxonomy" id="186058"/>
    <lineage>
        <taxon>Eukaryota</taxon>
        <taxon>Viridiplantae</taxon>
        <taxon>Streptophyta</taxon>
        <taxon>Embryophyta</taxon>
        <taxon>Tracheophyta</taxon>
        <taxon>Spermatophyta</taxon>
        <taxon>Magnoliopsida</taxon>
        <taxon>eudicotyledons</taxon>
        <taxon>Gunneridae</taxon>
        <taxon>Pentapetalae</taxon>
        <taxon>asterids</taxon>
        <taxon>lamiids</taxon>
        <taxon>Solanales</taxon>
        <taxon>Convolvulaceae</taxon>
        <taxon>Cuscuteae</taxon>
        <taxon>Cuscuta</taxon>
        <taxon>Cuscuta subgen. Cuscuta</taxon>
    </lineage>
</organism>
<dbReference type="Proteomes" id="UP001152523">
    <property type="component" value="Unassembled WGS sequence"/>
</dbReference>
<feature type="domain" description="Thioesterase" evidence="2">
    <location>
        <begin position="89"/>
        <end position="164"/>
    </location>
</feature>
<dbReference type="Pfam" id="PF03061">
    <property type="entry name" value="4HBT"/>
    <property type="match status" value="1"/>
</dbReference>
<proteinExistence type="inferred from homology"/>
<dbReference type="CDD" id="cd03443">
    <property type="entry name" value="PaaI_thioesterase"/>
    <property type="match status" value="1"/>
</dbReference>
<name>A0AAV0DWV8_9ASTE</name>
<keyword evidence="4" id="KW-1185">Reference proteome</keyword>
<dbReference type="AlphaFoldDB" id="A0AAV0DWV8"/>
<dbReference type="InterPro" id="IPR006683">
    <property type="entry name" value="Thioestr_dom"/>
</dbReference>
<dbReference type="InterPro" id="IPR039298">
    <property type="entry name" value="ACOT13"/>
</dbReference>
<gene>
    <name evidence="3" type="ORF">CEPIT_LOCUS18313</name>
</gene>
<dbReference type="EMBL" id="CAMAPF010000146">
    <property type="protein sequence ID" value="CAH9108350.1"/>
    <property type="molecule type" value="Genomic_DNA"/>
</dbReference>
<comment type="caution">
    <text evidence="3">The sequence shown here is derived from an EMBL/GenBank/DDBJ whole genome shotgun (WGS) entry which is preliminary data.</text>
</comment>
<dbReference type="PANTHER" id="PTHR21660:SF12">
    <property type="entry name" value="OS07G0462700 PROTEIN"/>
    <property type="match status" value="1"/>
</dbReference>
<dbReference type="Gene3D" id="3.10.129.10">
    <property type="entry name" value="Hotdog Thioesterase"/>
    <property type="match status" value="1"/>
</dbReference>
<dbReference type="PANTHER" id="PTHR21660">
    <property type="entry name" value="THIOESTERASE SUPERFAMILY MEMBER-RELATED"/>
    <property type="match status" value="1"/>
</dbReference>
<evidence type="ECO:0000313" key="3">
    <source>
        <dbReference type="EMBL" id="CAH9108350.1"/>
    </source>
</evidence>
<accession>A0AAV0DWV8</accession>
<protein>
    <recommendedName>
        <fullName evidence="2">Thioesterase domain-containing protein</fullName>
    </recommendedName>
</protein>
<comment type="similarity">
    <text evidence="1">Belongs to the thioesterase PaaI family.</text>
</comment>
<sequence>MARKDNNVTATSLLNSTATRLSPDLSSDSIRLLDDFMRSIGVYRTTFPPEYQAMDAFSRLTRGVLNVQHIHPGKLTCLLVVKPAIVNGFGGMHGGAVGAIAERVAIACARTVVGKDRELFLGDLSMSYLSSAPLNAEVMVHGSVVRSGRSITVVATEFKLKDSDKLVYISRATLYHTPAASL</sequence>
<dbReference type="InterPro" id="IPR029069">
    <property type="entry name" value="HotDog_dom_sf"/>
</dbReference>
<dbReference type="GO" id="GO:0047617">
    <property type="term" value="F:fatty acyl-CoA hydrolase activity"/>
    <property type="evidence" value="ECO:0007669"/>
    <property type="project" value="InterPro"/>
</dbReference>
<evidence type="ECO:0000256" key="1">
    <source>
        <dbReference type="ARBA" id="ARBA00008324"/>
    </source>
</evidence>